<evidence type="ECO:0000313" key="1">
    <source>
        <dbReference type="EMBL" id="KAA6321006.1"/>
    </source>
</evidence>
<evidence type="ECO:0000313" key="2">
    <source>
        <dbReference type="Proteomes" id="UP000324800"/>
    </source>
</evidence>
<gene>
    <name evidence="1" type="ORF">EZS28_054611</name>
</gene>
<dbReference type="Proteomes" id="UP000324800">
    <property type="component" value="Unassembled WGS sequence"/>
</dbReference>
<name>A0A5J4QGC4_9EUKA</name>
<protein>
    <submittedName>
        <fullName evidence="1">Uncharacterized protein</fullName>
    </submittedName>
</protein>
<sequence length="126" mass="13273">MSSIVCSDQSLSPLSSVPSATILSNSLVNCSWSSLSVSDSTICCAANVIKPITASGIDQYIWGCMLINPATPSLMFSNPGMYDLLGKFAQASSLQVCVLVLGGSTQLDRRKEDHPCSNNLNTILVA</sequence>
<proteinExistence type="predicted"/>
<dbReference type="EMBL" id="SNRW01045371">
    <property type="protein sequence ID" value="KAA6321006.1"/>
    <property type="molecule type" value="Genomic_DNA"/>
</dbReference>
<reference evidence="1 2" key="1">
    <citation type="submission" date="2019-03" db="EMBL/GenBank/DDBJ databases">
        <title>Single cell metagenomics reveals metabolic interactions within the superorganism composed of flagellate Streblomastix strix and complex community of Bacteroidetes bacteria on its surface.</title>
        <authorList>
            <person name="Treitli S.C."/>
            <person name="Kolisko M."/>
            <person name="Husnik F."/>
            <person name="Keeling P."/>
            <person name="Hampl V."/>
        </authorList>
    </citation>
    <scope>NUCLEOTIDE SEQUENCE [LARGE SCALE GENOMIC DNA]</scope>
    <source>
        <strain evidence="1">ST1C</strain>
    </source>
</reference>
<comment type="caution">
    <text evidence="1">The sequence shown here is derived from an EMBL/GenBank/DDBJ whole genome shotgun (WGS) entry which is preliminary data.</text>
</comment>
<dbReference type="AlphaFoldDB" id="A0A5J4QGC4"/>
<accession>A0A5J4QGC4</accession>
<organism evidence="1 2">
    <name type="scientific">Streblomastix strix</name>
    <dbReference type="NCBI Taxonomy" id="222440"/>
    <lineage>
        <taxon>Eukaryota</taxon>
        <taxon>Metamonada</taxon>
        <taxon>Preaxostyla</taxon>
        <taxon>Oxymonadida</taxon>
        <taxon>Streblomastigidae</taxon>
        <taxon>Streblomastix</taxon>
    </lineage>
</organism>